<accession>A0A2M7LKY8</accession>
<dbReference type="Proteomes" id="UP000228500">
    <property type="component" value="Unassembled WGS sequence"/>
</dbReference>
<reference evidence="2" key="1">
    <citation type="submission" date="2017-09" db="EMBL/GenBank/DDBJ databases">
        <title>Depth-based differentiation of microbial function through sediment-hosted aquifers and enrichment of novel symbionts in the deep terrestrial subsurface.</title>
        <authorList>
            <person name="Probst A.J."/>
            <person name="Ladd B."/>
            <person name="Jarett J.K."/>
            <person name="Geller-Mcgrath D.E."/>
            <person name="Sieber C.M.K."/>
            <person name="Emerson J.B."/>
            <person name="Anantharaman K."/>
            <person name="Thomas B.C."/>
            <person name="Malmstrom R."/>
            <person name="Stieglmeier M."/>
            <person name="Klingl A."/>
            <person name="Woyke T."/>
            <person name="Ryan C.M."/>
            <person name="Banfield J.F."/>
        </authorList>
    </citation>
    <scope>NUCLEOTIDE SEQUENCE [LARGE SCALE GENOMIC DNA]</scope>
</reference>
<evidence type="ECO:0000313" key="1">
    <source>
        <dbReference type="EMBL" id="PIX68746.1"/>
    </source>
</evidence>
<evidence type="ECO:0000313" key="2">
    <source>
        <dbReference type="Proteomes" id="UP000228500"/>
    </source>
</evidence>
<feature type="non-terminal residue" evidence="1">
    <location>
        <position position="43"/>
    </location>
</feature>
<dbReference type="EMBL" id="PFJH01000070">
    <property type="protein sequence ID" value="PIX68746.1"/>
    <property type="molecule type" value="Genomic_DNA"/>
</dbReference>
<dbReference type="AlphaFoldDB" id="A0A2M7LKY8"/>
<evidence type="ECO:0008006" key="3">
    <source>
        <dbReference type="Google" id="ProtNLM"/>
    </source>
</evidence>
<name>A0A2M7LKY8_9BACT</name>
<organism evidence="1 2">
    <name type="scientific">Candidatus Roizmanbacteria bacterium CG_4_10_14_3_um_filter_39_13</name>
    <dbReference type="NCBI Taxonomy" id="1974831"/>
    <lineage>
        <taxon>Bacteria</taxon>
        <taxon>Candidatus Roizmaniibacteriota</taxon>
    </lineage>
</organism>
<dbReference type="PROSITE" id="PS51318">
    <property type="entry name" value="TAT"/>
    <property type="match status" value="1"/>
</dbReference>
<protein>
    <recommendedName>
        <fullName evidence="3">Twin-arginine translocation signal domain-containing protein</fullName>
    </recommendedName>
</protein>
<gene>
    <name evidence="1" type="ORF">COZ40_01670</name>
</gene>
<proteinExistence type="predicted"/>
<comment type="caution">
    <text evidence="1">The sequence shown here is derived from an EMBL/GenBank/DDBJ whole genome shotgun (WGS) entry which is preliminary data.</text>
</comment>
<sequence length="43" mass="4699">MENGEVTRRDFLKLAGLGLGTLALSPFKLPSERPLYGKNVLPV</sequence>
<dbReference type="InterPro" id="IPR019546">
    <property type="entry name" value="TAT_signal_bac_arc"/>
</dbReference>
<dbReference type="NCBIfam" id="TIGR01409">
    <property type="entry name" value="TAT_signal_seq"/>
    <property type="match status" value="1"/>
</dbReference>
<dbReference type="InterPro" id="IPR006311">
    <property type="entry name" value="TAT_signal"/>
</dbReference>